<dbReference type="SUPFAM" id="SSF48452">
    <property type="entry name" value="TPR-like"/>
    <property type="match status" value="1"/>
</dbReference>
<feature type="signal peptide" evidence="6">
    <location>
        <begin position="1"/>
        <end position="21"/>
    </location>
</feature>
<dbReference type="Pfam" id="PF07980">
    <property type="entry name" value="SusD_RagB"/>
    <property type="match status" value="1"/>
</dbReference>
<feature type="domain" description="SusD-like N-terminal" evidence="8">
    <location>
        <begin position="98"/>
        <end position="223"/>
    </location>
</feature>
<keyword evidence="4" id="KW-0472">Membrane</keyword>
<sequence length="581" mass="66616">MKTRKIYNIIMAAAMGISLMAGMTSCEDWLKEESYDFIQPDDIEDSDKGANQWLTGSYSKLLTMFNSNNFPLIWEYDSDYLTGPSWAFGTYGAGNFQNNSMVNALWEDGYAMIHRCNYSLYKVNSMTKVSQRLKTAINGELKFLKAWTYFQLVRAYGPIPLRKESMSETGDRNVPRSEVKDVYAYIIELLEDAETECYKNTDADYVKGHVTAGTAAGLLAKVYATMASGAMPNGTQLWVYGGKPWSGEGEGKAYTEPQKINFTTHQLPGYDAFDAQEYYTKAYKKAQQVMDKEYGDYSLIQTYSDLWKRANSNGSEFLWSLQPSASDTRYCEYYSYHFCGIEDGSGYIADGLWHGQRDHWYKMVESKDLRVKEGILHRWKRGWTYEVTNKLGAFYPNTEEYRKKVENKEAPYNDDWTYLSKQFDLYYLAYTTKYLDRSDRTTTHGDAFYPLLRLADIFLIYAEAYAEVHGTDDGIALGVLNEVRERSKATPLSLTGEGNVADIVDFRSCVLKERSIEFAFEGDRRWDLIRWGIYVDVMNAIGGQDEMGVNKIRSEKHRLFPIPSSEIDSNTSITENNPGWS</sequence>
<name>A0A401LPC0_9BACE</name>
<organism evidence="9 10">
    <name type="scientific">Bacteroides faecalis</name>
    <dbReference type="NCBI Taxonomy" id="2447885"/>
    <lineage>
        <taxon>Bacteria</taxon>
        <taxon>Pseudomonadati</taxon>
        <taxon>Bacteroidota</taxon>
        <taxon>Bacteroidia</taxon>
        <taxon>Bacteroidales</taxon>
        <taxon>Bacteroidaceae</taxon>
        <taxon>Bacteroides</taxon>
    </lineage>
</organism>
<evidence type="ECO:0000256" key="6">
    <source>
        <dbReference type="SAM" id="SignalP"/>
    </source>
</evidence>
<evidence type="ECO:0000256" key="3">
    <source>
        <dbReference type="ARBA" id="ARBA00022729"/>
    </source>
</evidence>
<dbReference type="Proteomes" id="UP000288079">
    <property type="component" value="Unassembled WGS sequence"/>
</dbReference>
<reference evidence="9 10" key="1">
    <citation type="submission" date="2018-10" db="EMBL/GenBank/DDBJ databases">
        <title>Draft Genome Sequence of Bacteroides sp. KCTC 15687.</title>
        <authorList>
            <person name="Yu S.Y."/>
            <person name="Kim J.S."/>
            <person name="Oh B.S."/>
            <person name="Park S.H."/>
            <person name="Kang S.W."/>
            <person name="Park J.E."/>
            <person name="Choi S.H."/>
            <person name="Han K.I."/>
            <person name="Lee K.C."/>
            <person name="Eom M.K."/>
            <person name="Suh M.K."/>
            <person name="Lee D.H."/>
            <person name="Yoon H."/>
            <person name="Kim B."/>
            <person name="Yang S.J."/>
            <person name="Lee J.S."/>
            <person name="Lee J.H."/>
        </authorList>
    </citation>
    <scope>NUCLEOTIDE SEQUENCE [LARGE SCALE GENOMIC DNA]</scope>
    <source>
        <strain evidence="9 10">KCTC 15687</strain>
    </source>
</reference>
<comment type="similarity">
    <text evidence="2">Belongs to the SusD family.</text>
</comment>
<feature type="domain" description="RagB/SusD" evidence="7">
    <location>
        <begin position="337"/>
        <end position="580"/>
    </location>
</feature>
<dbReference type="InterPro" id="IPR033985">
    <property type="entry name" value="SusD-like_N"/>
</dbReference>
<dbReference type="GO" id="GO:0009279">
    <property type="term" value="C:cell outer membrane"/>
    <property type="evidence" value="ECO:0007669"/>
    <property type="project" value="UniProtKB-SubCell"/>
</dbReference>
<dbReference type="RefSeq" id="WP_125039764.1">
    <property type="nucleotide sequence ID" value="NZ_BHWB01000001.1"/>
</dbReference>
<dbReference type="InterPro" id="IPR012944">
    <property type="entry name" value="SusD_RagB_dom"/>
</dbReference>
<accession>A0A401LPC0</accession>
<dbReference type="PROSITE" id="PS51257">
    <property type="entry name" value="PROKAR_LIPOPROTEIN"/>
    <property type="match status" value="1"/>
</dbReference>
<evidence type="ECO:0000256" key="4">
    <source>
        <dbReference type="ARBA" id="ARBA00023136"/>
    </source>
</evidence>
<comment type="subcellular location">
    <subcellularLocation>
        <location evidence="1">Cell outer membrane</location>
    </subcellularLocation>
</comment>
<keyword evidence="5" id="KW-0998">Cell outer membrane</keyword>
<protein>
    <submittedName>
        <fullName evidence="9">Membrane protein</fullName>
    </submittedName>
</protein>
<evidence type="ECO:0000313" key="10">
    <source>
        <dbReference type="Proteomes" id="UP000288079"/>
    </source>
</evidence>
<evidence type="ECO:0000259" key="8">
    <source>
        <dbReference type="Pfam" id="PF14322"/>
    </source>
</evidence>
<comment type="caution">
    <text evidence="9">The sequence shown here is derived from an EMBL/GenBank/DDBJ whole genome shotgun (WGS) entry which is preliminary data.</text>
</comment>
<evidence type="ECO:0000259" key="7">
    <source>
        <dbReference type="Pfam" id="PF07980"/>
    </source>
</evidence>
<dbReference type="Pfam" id="PF14322">
    <property type="entry name" value="SusD-like_3"/>
    <property type="match status" value="1"/>
</dbReference>
<evidence type="ECO:0000256" key="1">
    <source>
        <dbReference type="ARBA" id="ARBA00004442"/>
    </source>
</evidence>
<evidence type="ECO:0000313" key="9">
    <source>
        <dbReference type="EMBL" id="GCB33412.1"/>
    </source>
</evidence>
<dbReference type="Gene3D" id="1.25.40.390">
    <property type="match status" value="1"/>
</dbReference>
<evidence type="ECO:0000256" key="2">
    <source>
        <dbReference type="ARBA" id="ARBA00006275"/>
    </source>
</evidence>
<dbReference type="AlphaFoldDB" id="A0A401LPC0"/>
<keyword evidence="10" id="KW-1185">Reference proteome</keyword>
<feature type="chain" id="PRO_5019561760" evidence="6">
    <location>
        <begin position="22"/>
        <end position="581"/>
    </location>
</feature>
<dbReference type="InterPro" id="IPR011990">
    <property type="entry name" value="TPR-like_helical_dom_sf"/>
</dbReference>
<evidence type="ECO:0000256" key="5">
    <source>
        <dbReference type="ARBA" id="ARBA00023237"/>
    </source>
</evidence>
<proteinExistence type="inferred from homology"/>
<gene>
    <name evidence="9" type="ORF">KGMB02408_03570</name>
</gene>
<dbReference type="OrthoDB" id="727588at2"/>
<dbReference type="EMBL" id="BHWB01000001">
    <property type="protein sequence ID" value="GCB33412.1"/>
    <property type="molecule type" value="Genomic_DNA"/>
</dbReference>
<keyword evidence="3 6" id="KW-0732">Signal</keyword>